<dbReference type="OrthoDB" id="408579at2759"/>
<gene>
    <name evidence="1" type="ORF">PGLA1383_LOCUS14289</name>
    <name evidence="2" type="ORF">PGLA2088_LOCUS10548</name>
</gene>
<feature type="non-terminal residue" evidence="2">
    <location>
        <position position="1"/>
    </location>
</feature>
<dbReference type="EMBL" id="CAJNNW010011856">
    <property type="protein sequence ID" value="CAE8653682.1"/>
    <property type="molecule type" value="Genomic_DNA"/>
</dbReference>
<evidence type="ECO:0000313" key="1">
    <source>
        <dbReference type="EMBL" id="CAE8595792.1"/>
    </source>
</evidence>
<proteinExistence type="predicted"/>
<keyword evidence="4" id="KW-1185">Reference proteome</keyword>
<dbReference type="AlphaFoldDB" id="A0A813IRD3"/>
<protein>
    <submittedName>
        <fullName evidence="2">Uncharacterized protein</fullName>
    </submittedName>
</protein>
<dbReference type="EMBL" id="CAJNNV010008122">
    <property type="protein sequence ID" value="CAE8595792.1"/>
    <property type="molecule type" value="Genomic_DNA"/>
</dbReference>
<accession>A0A813IRD3</accession>
<name>A0A813IRD3_POLGL</name>
<comment type="caution">
    <text evidence="2">The sequence shown here is derived from an EMBL/GenBank/DDBJ whole genome shotgun (WGS) entry which is preliminary data.</text>
</comment>
<evidence type="ECO:0000313" key="2">
    <source>
        <dbReference type="EMBL" id="CAE8653682.1"/>
    </source>
</evidence>
<evidence type="ECO:0000313" key="4">
    <source>
        <dbReference type="Proteomes" id="UP000654075"/>
    </source>
</evidence>
<dbReference type="Proteomes" id="UP000654075">
    <property type="component" value="Unassembled WGS sequence"/>
</dbReference>
<reference evidence="2" key="1">
    <citation type="submission" date="2021-02" db="EMBL/GenBank/DDBJ databases">
        <authorList>
            <person name="Dougan E. K."/>
            <person name="Rhodes N."/>
            <person name="Thang M."/>
            <person name="Chan C."/>
        </authorList>
    </citation>
    <scope>NUCLEOTIDE SEQUENCE</scope>
</reference>
<dbReference type="Proteomes" id="UP000626109">
    <property type="component" value="Unassembled WGS sequence"/>
</dbReference>
<sequence length="87" mass="10153">PKIARMPKERYLDPKWASVQRELLDPIEISLAYLDKSCRPSVEPEGPYWPQSAAPEVARIRDPWENSIESLSFNPLEHHVKSLCRPW</sequence>
<organism evidence="2 3">
    <name type="scientific">Polarella glacialis</name>
    <name type="common">Dinoflagellate</name>
    <dbReference type="NCBI Taxonomy" id="89957"/>
    <lineage>
        <taxon>Eukaryota</taxon>
        <taxon>Sar</taxon>
        <taxon>Alveolata</taxon>
        <taxon>Dinophyceae</taxon>
        <taxon>Suessiales</taxon>
        <taxon>Suessiaceae</taxon>
        <taxon>Polarella</taxon>
    </lineage>
</organism>
<evidence type="ECO:0000313" key="3">
    <source>
        <dbReference type="Proteomes" id="UP000626109"/>
    </source>
</evidence>